<dbReference type="PROSITE" id="PS51831">
    <property type="entry name" value="HD"/>
    <property type="match status" value="1"/>
</dbReference>
<dbReference type="InterPro" id="IPR006674">
    <property type="entry name" value="HD_domain"/>
</dbReference>
<sequence>MPAFGLDGLHLSKLTISSSRKRRQHRNTISMKITGLVAFVAALGASSVLAAPAAAAAPAEADGIVARANLPGLNAKQSAHARAIIAETKKEKLGHHGCVTAITTGMTESSLRVLANKKVPASLKYAHDGLGSDHDSVGIFQQRAMYYKDIKCDMDAACSAGLFFKGMKAVKGWQKMDVATLCQRVQRSAVPTAYKKYVGAATKICKAGARRRVLLRARPRQVVGGVAVTGLPDDGVGEHLFDVEPRQQRLEVSAHGGRARGRVARSPRKVEHDAEAHEPREGVDALRDAGRRVHGDGCPDAVGVGLGGGGGGGLGYVAVRGSAGGSGSRGDRGGRGRGRAEEERLGGVGALELEALRAVEAVAGAEVVAQARDEEQLEGGAARVRAALGLGEPAREQEDAQRVVEEGVRQRRAGEREGLDADGRGGDAVGEGGGDGHAIMSEVEHNGWHAVPLDPSKIFHGKPFINEPTAQRVADIAFPDDAVVAYVRDHAKAKLPEKTFNHSMRVYYYATAILREQFPERQLSPVTLALTCLLHDIGTAAEHMAASRMSFEFYGGIQARELLLARGCTQDQADAVCETIIRHQDLGVDGTITFLGQVIQLATIFDNVSDHPSVADFGRVLHADTRDDVIRAFPRGGWLGCFADTVRREIAQKPWCHTTHIPDFADKILGNKLMAQYE</sequence>
<feature type="region of interest" description="Disordered" evidence="1">
    <location>
        <begin position="393"/>
        <end position="433"/>
    </location>
</feature>
<dbReference type="SUPFAM" id="SSF109604">
    <property type="entry name" value="HD-domain/PDEase-like"/>
    <property type="match status" value="1"/>
</dbReference>
<dbReference type="PANTHER" id="PTHR35569">
    <property type="entry name" value="CYANAMIDE HYDRATASE DDI2-RELATED"/>
    <property type="match status" value="1"/>
</dbReference>
<name>A0AB34FPV4_9HYPO</name>
<feature type="compositionally biased region" description="Basic and acidic residues" evidence="1">
    <location>
        <begin position="329"/>
        <end position="342"/>
    </location>
</feature>
<reference evidence="3" key="1">
    <citation type="submission" date="2023-01" db="EMBL/GenBank/DDBJ databases">
        <title>The growth and conidiation of Purpureocillium lavendulum are regulated by nitrogen source and histone H3K14 acetylation.</title>
        <authorList>
            <person name="Tang P."/>
            <person name="Han J."/>
            <person name="Zhang C."/>
            <person name="Tang P."/>
            <person name="Qi F."/>
            <person name="Zhang K."/>
            <person name="Liang L."/>
        </authorList>
    </citation>
    <scope>NUCLEOTIDE SEQUENCE</scope>
    <source>
        <strain evidence="3">YMF1.00683</strain>
    </source>
</reference>
<keyword evidence="4" id="KW-1185">Reference proteome</keyword>
<dbReference type="EMBL" id="JAQHRD010000005">
    <property type="protein sequence ID" value="KAJ6441252.1"/>
    <property type="molecule type" value="Genomic_DNA"/>
</dbReference>
<dbReference type="Gene3D" id="1.10.3210.10">
    <property type="entry name" value="Hypothetical protein af1432"/>
    <property type="match status" value="1"/>
</dbReference>
<dbReference type="Proteomes" id="UP001163105">
    <property type="component" value="Unassembled WGS sequence"/>
</dbReference>
<evidence type="ECO:0000313" key="4">
    <source>
        <dbReference type="Proteomes" id="UP001163105"/>
    </source>
</evidence>
<accession>A0AB34FPV4</accession>
<dbReference type="Pfam" id="PF01966">
    <property type="entry name" value="HD"/>
    <property type="match status" value="1"/>
</dbReference>
<dbReference type="AlphaFoldDB" id="A0AB34FPV4"/>
<feature type="compositionally biased region" description="Basic residues" evidence="1">
    <location>
        <begin position="257"/>
        <end position="267"/>
    </location>
</feature>
<dbReference type="InterPro" id="IPR003607">
    <property type="entry name" value="HD/PDEase_dom"/>
</dbReference>
<feature type="compositionally biased region" description="Basic and acidic residues" evidence="1">
    <location>
        <begin position="393"/>
        <end position="425"/>
    </location>
</feature>
<dbReference type="SMART" id="SM00471">
    <property type="entry name" value="HDc"/>
    <property type="match status" value="1"/>
</dbReference>
<evidence type="ECO:0000259" key="2">
    <source>
        <dbReference type="PROSITE" id="PS51831"/>
    </source>
</evidence>
<evidence type="ECO:0000313" key="3">
    <source>
        <dbReference type="EMBL" id="KAJ6441252.1"/>
    </source>
</evidence>
<protein>
    <submittedName>
        <fullName evidence="3">Cyanamide hydratase</fullName>
    </submittedName>
</protein>
<organism evidence="3 4">
    <name type="scientific">Purpureocillium lavendulum</name>
    <dbReference type="NCBI Taxonomy" id="1247861"/>
    <lineage>
        <taxon>Eukaryota</taxon>
        <taxon>Fungi</taxon>
        <taxon>Dikarya</taxon>
        <taxon>Ascomycota</taxon>
        <taxon>Pezizomycotina</taxon>
        <taxon>Sordariomycetes</taxon>
        <taxon>Hypocreomycetidae</taxon>
        <taxon>Hypocreales</taxon>
        <taxon>Ophiocordycipitaceae</taxon>
        <taxon>Purpureocillium</taxon>
    </lineage>
</organism>
<dbReference type="PANTHER" id="PTHR35569:SF1">
    <property type="entry name" value="CYANAMIDE HYDRATASE DDI2-RELATED"/>
    <property type="match status" value="1"/>
</dbReference>
<feature type="domain" description="HD" evidence="2">
    <location>
        <begin position="499"/>
        <end position="608"/>
    </location>
</feature>
<proteinExistence type="predicted"/>
<dbReference type="InterPro" id="IPR017771">
    <property type="entry name" value="Cyanamide_hydratase_HD"/>
</dbReference>
<dbReference type="CDD" id="cd00077">
    <property type="entry name" value="HDc"/>
    <property type="match status" value="1"/>
</dbReference>
<dbReference type="NCBIfam" id="TIGR03401">
    <property type="entry name" value="cyanamide_fam"/>
    <property type="match status" value="1"/>
</dbReference>
<feature type="compositionally biased region" description="Basic and acidic residues" evidence="1">
    <location>
        <begin position="268"/>
        <end position="282"/>
    </location>
</feature>
<feature type="region of interest" description="Disordered" evidence="1">
    <location>
        <begin position="321"/>
        <end position="342"/>
    </location>
</feature>
<feature type="region of interest" description="Disordered" evidence="1">
    <location>
        <begin position="251"/>
        <end position="282"/>
    </location>
</feature>
<gene>
    <name evidence="3" type="primary">DDI2_3</name>
    <name evidence="3" type="ORF">O9K51_07048</name>
</gene>
<evidence type="ECO:0000256" key="1">
    <source>
        <dbReference type="SAM" id="MobiDB-lite"/>
    </source>
</evidence>
<comment type="caution">
    <text evidence="3">The sequence shown here is derived from an EMBL/GenBank/DDBJ whole genome shotgun (WGS) entry which is preliminary data.</text>
</comment>